<evidence type="ECO:0000313" key="2">
    <source>
        <dbReference type="Proteomes" id="UP000177328"/>
    </source>
</evidence>
<dbReference type="Proteomes" id="UP000177328">
    <property type="component" value="Unassembled WGS sequence"/>
</dbReference>
<reference evidence="1 2" key="1">
    <citation type="journal article" date="2016" name="Nat. Commun.">
        <title>Thousands of microbial genomes shed light on interconnected biogeochemical processes in an aquifer system.</title>
        <authorList>
            <person name="Anantharaman K."/>
            <person name="Brown C.T."/>
            <person name="Hug L.A."/>
            <person name="Sharon I."/>
            <person name="Castelle C.J."/>
            <person name="Probst A.J."/>
            <person name="Thomas B.C."/>
            <person name="Singh A."/>
            <person name="Wilkins M.J."/>
            <person name="Karaoz U."/>
            <person name="Brodie E.L."/>
            <person name="Williams K.H."/>
            <person name="Hubbard S.S."/>
            <person name="Banfield J.F."/>
        </authorList>
    </citation>
    <scope>NUCLEOTIDE SEQUENCE [LARGE SCALE GENOMIC DNA]</scope>
</reference>
<comment type="caution">
    <text evidence="1">The sequence shown here is derived from an EMBL/GenBank/DDBJ whole genome shotgun (WGS) entry which is preliminary data.</text>
</comment>
<sequence length="169" mass="18447">MTDTSSEKRHETCCYRLRVVDGVTTNMSGAVVAAEKADLEKKLKWLKKFPGKLGVGIMYVEITRVETGESHTFVFVGLGLGAGLSVTESTRGEGVTVCCSMTNCPTFDNFVGWGRMTMASLQAAFGGMIAYFDFGTSGDCRLYFENVMFTTRGLGADIGTYIGYYIKIQ</sequence>
<proteinExistence type="predicted"/>
<gene>
    <name evidence="1" type="ORF">A3D25_04795</name>
</gene>
<evidence type="ECO:0000313" key="1">
    <source>
        <dbReference type="EMBL" id="OGE40092.1"/>
    </source>
</evidence>
<organism evidence="1 2">
    <name type="scientific">Candidatus Daviesbacteria bacterium RIFCSPHIGHO2_02_FULL_43_12</name>
    <dbReference type="NCBI Taxonomy" id="1797776"/>
    <lineage>
        <taxon>Bacteria</taxon>
        <taxon>Candidatus Daviesiibacteriota</taxon>
    </lineage>
</organism>
<name>A0A1F5KGP1_9BACT</name>
<protein>
    <submittedName>
        <fullName evidence="1">Uncharacterized protein</fullName>
    </submittedName>
</protein>
<dbReference type="AlphaFoldDB" id="A0A1F5KGP1"/>
<dbReference type="EMBL" id="MFDD01000014">
    <property type="protein sequence ID" value="OGE40092.1"/>
    <property type="molecule type" value="Genomic_DNA"/>
</dbReference>
<accession>A0A1F5KGP1</accession>